<reference evidence="2" key="1">
    <citation type="journal article" date="2019" name="Int. J. Syst. Evol. Microbiol.">
        <title>The Global Catalogue of Microorganisms (GCM) 10K type strain sequencing project: providing services to taxonomists for standard genome sequencing and annotation.</title>
        <authorList>
            <consortium name="The Broad Institute Genomics Platform"/>
            <consortium name="The Broad Institute Genome Sequencing Center for Infectious Disease"/>
            <person name="Wu L."/>
            <person name="Ma J."/>
        </authorList>
    </citation>
    <scope>NUCLEOTIDE SEQUENCE [LARGE SCALE GENOMIC DNA]</scope>
    <source>
        <strain evidence="2">CGMCC 1.16275</strain>
    </source>
</reference>
<evidence type="ECO:0000313" key="2">
    <source>
        <dbReference type="Proteomes" id="UP001596456"/>
    </source>
</evidence>
<accession>A0ABW2KV00</accession>
<name>A0ABW2KV00_9PROT</name>
<comment type="caution">
    <text evidence="1">The sequence shown here is derived from an EMBL/GenBank/DDBJ whole genome shotgun (WGS) entry which is preliminary data.</text>
</comment>
<evidence type="ECO:0000313" key="1">
    <source>
        <dbReference type="EMBL" id="MFC7333858.1"/>
    </source>
</evidence>
<dbReference type="Proteomes" id="UP001596456">
    <property type="component" value="Unassembled WGS sequence"/>
</dbReference>
<keyword evidence="2" id="KW-1185">Reference proteome</keyword>
<protein>
    <submittedName>
        <fullName evidence="1">Uncharacterized protein</fullName>
    </submittedName>
</protein>
<dbReference type="EMBL" id="JBHTCM010000010">
    <property type="protein sequence ID" value="MFC7333858.1"/>
    <property type="molecule type" value="Genomic_DNA"/>
</dbReference>
<gene>
    <name evidence="1" type="ORF">ACFQPS_11855</name>
</gene>
<proteinExistence type="predicted"/>
<sequence length="65" mass="6775">MRKAAVGGHDPDIREDGRRLAALAAELDHSNRAADRALGDALKAVAATLAAIRRDRDAAQGASRA</sequence>
<dbReference type="RefSeq" id="WP_377359207.1">
    <property type="nucleotide sequence ID" value="NZ_JBHTCM010000010.1"/>
</dbReference>
<organism evidence="1 2">
    <name type="scientific">Rhodocista pekingensis</name>
    <dbReference type="NCBI Taxonomy" id="201185"/>
    <lineage>
        <taxon>Bacteria</taxon>
        <taxon>Pseudomonadati</taxon>
        <taxon>Pseudomonadota</taxon>
        <taxon>Alphaproteobacteria</taxon>
        <taxon>Rhodospirillales</taxon>
        <taxon>Azospirillaceae</taxon>
        <taxon>Rhodocista</taxon>
    </lineage>
</organism>